<keyword evidence="3" id="KW-1185">Reference proteome</keyword>
<gene>
    <name evidence="2" type="ORF">ABZ510_28160</name>
</gene>
<sequence>MAGFVLDQAGVRALVALAFAVAALVVLARVMFAAPVLATGESEGGAVGCGDAAHGGDQESDAAHLLMCAVMLVMVLFPTRVHSHALHGVLLAMTLVFTLLLGDRLVRWYRDTYPRAGRRAAAIGYHLVAAVVMLFTMAGHSGGGHSADPGPAAVFAALFLVDAVVVLVSVRSGRARWWAAHPVAPVAGRGLPVAVLPHLIMDLGMAYMLLA</sequence>
<keyword evidence="1" id="KW-0812">Transmembrane</keyword>
<evidence type="ECO:0000256" key="1">
    <source>
        <dbReference type="SAM" id="Phobius"/>
    </source>
</evidence>
<comment type="caution">
    <text evidence="2">The sequence shown here is derived from an EMBL/GenBank/DDBJ whole genome shotgun (WGS) entry which is preliminary data.</text>
</comment>
<evidence type="ECO:0000313" key="3">
    <source>
        <dbReference type="Proteomes" id="UP001550628"/>
    </source>
</evidence>
<feature type="transmembrane region" description="Helical" evidence="1">
    <location>
        <begin position="152"/>
        <end position="170"/>
    </location>
</feature>
<protein>
    <submittedName>
        <fullName evidence="2">DUF5134 domain-containing protein</fullName>
    </submittedName>
</protein>
<proteinExistence type="predicted"/>
<dbReference type="EMBL" id="JBEYBF010000027">
    <property type="protein sequence ID" value="MEU1955717.1"/>
    <property type="molecule type" value="Genomic_DNA"/>
</dbReference>
<dbReference type="Proteomes" id="UP001550628">
    <property type="component" value="Unassembled WGS sequence"/>
</dbReference>
<accession>A0ABV2WXU3</accession>
<dbReference type="InterPro" id="IPR033458">
    <property type="entry name" value="DUF5134"/>
</dbReference>
<reference evidence="2 3" key="1">
    <citation type="submission" date="2024-06" db="EMBL/GenBank/DDBJ databases">
        <title>The Natural Products Discovery Center: Release of the First 8490 Sequenced Strains for Exploring Actinobacteria Biosynthetic Diversity.</title>
        <authorList>
            <person name="Kalkreuter E."/>
            <person name="Kautsar S.A."/>
            <person name="Yang D."/>
            <person name="Bader C.D."/>
            <person name="Teijaro C.N."/>
            <person name="Fluegel L."/>
            <person name="Davis C.M."/>
            <person name="Simpson J.R."/>
            <person name="Lauterbach L."/>
            <person name="Steele A.D."/>
            <person name="Gui C."/>
            <person name="Meng S."/>
            <person name="Li G."/>
            <person name="Viehrig K."/>
            <person name="Ye F."/>
            <person name="Su P."/>
            <person name="Kiefer A.F."/>
            <person name="Nichols A."/>
            <person name="Cepeda A.J."/>
            <person name="Yan W."/>
            <person name="Fan B."/>
            <person name="Jiang Y."/>
            <person name="Adhikari A."/>
            <person name="Zheng C.-J."/>
            <person name="Schuster L."/>
            <person name="Cowan T.M."/>
            <person name="Smanski M.J."/>
            <person name="Chevrette M.G."/>
            <person name="De Carvalho L.P.S."/>
            <person name="Shen B."/>
        </authorList>
    </citation>
    <scope>NUCLEOTIDE SEQUENCE [LARGE SCALE GENOMIC DNA]</scope>
    <source>
        <strain evidence="2 3">NPDC019708</strain>
    </source>
</reference>
<keyword evidence="1" id="KW-1133">Transmembrane helix</keyword>
<evidence type="ECO:0000313" key="2">
    <source>
        <dbReference type="EMBL" id="MEU1955717.1"/>
    </source>
</evidence>
<name>A0ABV2WXU3_9NOCA</name>
<feature type="transmembrane region" description="Helical" evidence="1">
    <location>
        <begin position="85"/>
        <end position="102"/>
    </location>
</feature>
<keyword evidence="1" id="KW-0472">Membrane</keyword>
<feature type="transmembrane region" description="Helical" evidence="1">
    <location>
        <begin position="122"/>
        <end position="140"/>
    </location>
</feature>
<dbReference type="RefSeq" id="WP_356959750.1">
    <property type="nucleotide sequence ID" value="NZ_JBEYBD010000034.1"/>
</dbReference>
<organism evidence="2 3">
    <name type="scientific">Nocardia rhamnosiphila</name>
    <dbReference type="NCBI Taxonomy" id="426716"/>
    <lineage>
        <taxon>Bacteria</taxon>
        <taxon>Bacillati</taxon>
        <taxon>Actinomycetota</taxon>
        <taxon>Actinomycetes</taxon>
        <taxon>Mycobacteriales</taxon>
        <taxon>Nocardiaceae</taxon>
        <taxon>Nocardia</taxon>
    </lineage>
</organism>
<dbReference type="Pfam" id="PF17197">
    <property type="entry name" value="DUF5134"/>
    <property type="match status" value="1"/>
</dbReference>